<dbReference type="EMBL" id="BQXS01000826">
    <property type="protein sequence ID" value="GKT29384.1"/>
    <property type="molecule type" value="Genomic_DNA"/>
</dbReference>
<dbReference type="InterPro" id="IPR000742">
    <property type="entry name" value="EGF"/>
</dbReference>
<evidence type="ECO:0000313" key="4">
    <source>
        <dbReference type="Proteomes" id="UP001057375"/>
    </source>
</evidence>
<feature type="domain" description="EGF-like" evidence="2">
    <location>
        <begin position="1"/>
        <end position="24"/>
    </location>
</feature>
<dbReference type="PROSITE" id="PS01186">
    <property type="entry name" value="EGF_2"/>
    <property type="match status" value="1"/>
</dbReference>
<feature type="disulfide bond" evidence="1">
    <location>
        <begin position="14"/>
        <end position="23"/>
    </location>
</feature>
<keyword evidence="4" id="KW-1185">Reference proteome</keyword>
<comment type="caution">
    <text evidence="1">Lacks conserved residue(s) required for the propagation of feature annotation.</text>
</comment>
<feature type="non-terminal residue" evidence="3">
    <location>
        <position position="1"/>
    </location>
</feature>
<dbReference type="Proteomes" id="UP001057375">
    <property type="component" value="Unassembled WGS sequence"/>
</dbReference>
<name>A0ABQ5KA09_9EUKA</name>
<reference evidence="3" key="1">
    <citation type="submission" date="2022-03" db="EMBL/GenBank/DDBJ databases">
        <title>Draft genome sequence of Aduncisulcus paluster, a free-living microaerophilic Fornicata.</title>
        <authorList>
            <person name="Yuyama I."/>
            <person name="Kume K."/>
            <person name="Tamura T."/>
            <person name="Inagaki Y."/>
            <person name="Hashimoto T."/>
        </authorList>
    </citation>
    <scope>NUCLEOTIDE SEQUENCE</scope>
    <source>
        <strain evidence="3">NY0171</strain>
    </source>
</reference>
<dbReference type="Gene3D" id="2.10.25.10">
    <property type="entry name" value="Laminin"/>
    <property type="match status" value="2"/>
</dbReference>
<dbReference type="PROSITE" id="PS50026">
    <property type="entry name" value="EGF_3"/>
    <property type="match status" value="1"/>
</dbReference>
<keyword evidence="1" id="KW-1015">Disulfide bond</keyword>
<organism evidence="3 4">
    <name type="scientific">Aduncisulcus paluster</name>
    <dbReference type="NCBI Taxonomy" id="2918883"/>
    <lineage>
        <taxon>Eukaryota</taxon>
        <taxon>Metamonada</taxon>
        <taxon>Carpediemonas-like organisms</taxon>
        <taxon>Aduncisulcus</taxon>
    </lineage>
</organism>
<proteinExistence type="predicted"/>
<evidence type="ECO:0000313" key="3">
    <source>
        <dbReference type="EMBL" id="GKT29384.1"/>
    </source>
</evidence>
<comment type="caution">
    <text evidence="3">The sequence shown here is derived from an EMBL/GenBank/DDBJ whole genome shotgun (WGS) entry which is preliminary data.</text>
</comment>
<accession>A0ABQ5KA09</accession>
<evidence type="ECO:0000259" key="2">
    <source>
        <dbReference type="PROSITE" id="PS50026"/>
    </source>
</evidence>
<evidence type="ECO:0000256" key="1">
    <source>
        <dbReference type="PROSITE-ProRule" id="PRU00076"/>
    </source>
</evidence>
<sequence>CIRDVLTNSSECTCLEGWDGNICQTEDCGCDSNNLHTECIDGSMSGTRVCGCKTGWTGENCFESACNCHSKGTCNLNDTHENICTCNELYSGDFCDECADPENCVTITDGAT</sequence>
<gene>
    <name evidence="3" type="ORF">ADUPG1_001169</name>
</gene>
<dbReference type="PROSITE" id="PS00022">
    <property type="entry name" value="EGF_1"/>
    <property type="match status" value="2"/>
</dbReference>
<protein>
    <recommendedName>
        <fullName evidence="2">EGF-like domain-containing protein</fullName>
    </recommendedName>
</protein>
<keyword evidence="1" id="KW-0245">EGF-like domain</keyword>